<feature type="coiled-coil region" evidence="1">
    <location>
        <begin position="55"/>
        <end position="82"/>
    </location>
</feature>
<dbReference type="InterPro" id="IPR057920">
    <property type="entry name" value="PhiKZ_MCP"/>
</dbReference>
<organism evidence="2 3">
    <name type="scientific">Serratia phage Moabite</name>
    <dbReference type="NCBI Taxonomy" id="2587814"/>
    <lineage>
        <taxon>Viruses</taxon>
        <taxon>Duplodnaviria</taxon>
        <taxon>Heunggongvirae</taxon>
        <taxon>Uroviricota</taxon>
        <taxon>Caudoviricetes</taxon>
        <taxon>Chimalliviridae</taxon>
        <taxon>Moabitevirus</taxon>
        <taxon>Moabitevirus moabite</taxon>
    </lineage>
</organism>
<dbReference type="Proteomes" id="UP000319063">
    <property type="component" value="Segment"/>
</dbReference>
<keyword evidence="1" id="KW-0175">Coiled coil</keyword>
<reference evidence="3" key="1">
    <citation type="submission" date="2019-05" db="EMBL/GenBank/DDBJ databases">
        <title>Complete Genome Sequence of Serratia marcescens Myophage Moabite.</title>
        <authorList>
            <person name="Price L."/>
            <person name="Rohren M."/>
            <person name="Newkirk H."/>
            <person name="Liu M."/>
            <person name="Ramsey J."/>
        </authorList>
    </citation>
    <scope>NUCLEOTIDE SEQUENCE [LARGE SCALE GENOMIC DNA]</scope>
</reference>
<name>A0A4Y5TP61_9CAUD</name>
<gene>
    <name evidence="2" type="ORF">CPT_Moabite_128</name>
</gene>
<proteinExistence type="predicted"/>
<accession>A0A4Y5TP61</accession>
<dbReference type="EMBL" id="MK994515">
    <property type="protein sequence ID" value="QDB71158.1"/>
    <property type="molecule type" value="Genomic_DNA"/>
</dbReference>
<evidence type="ECO:0000256" key="1">
    <source>
        <dbReference type="SAM" id="Coils"/>
    </source>
</evidence>
<dbReference type="Pfam" id="PF25620">
    <property type="entry name" value="PhiKZ_MCP"/>
    <property type="match status" value="1"/>
</dbReference>
<evidence type="ECO:0000313" key="3">
    <source>
        <dbReference type="Proteomes" id="UP000319063"/>
    </source>
</evidence>
<evidence type="ECO:0000313" key="2">
    <source>
        <dbReference type="EMBL" id="QDB71158.1"/>
    </source>
</evidence>
<keyword evidence="3" id="KW-1185">Reference proteome</keyword>
<sequence>MARPSKSALRGNLTKNLVEKIHNAVMRNVNSLGEGSAAGVMSVSLESYNDLGVNAADVDSTLDNLTQDLAEAQSDAVGAVNAIEQGQSDGAIVHGGEFIEENGNKVAVEAAAVLAMSFKNPGAYYKDGYSNPAFESGVIVHNMVSSGANGAIATLPESSRPSFESFDEKETEKWREHSYAINMMAAKQHPFAELFYRTQIITPDQAGFVMSIRRNMVWETYQGTGLKGDAVKFQKRNILQGLLDYTVLESNSTELIPCIHTGENDDQFIDPTLVAPRKVVQSNEEFETNYLKFGVGFNLPMLAQTPSRLQKGSPTFSDSLDSRIALKDLLVTVSKGGTKENVNFFVNRDQYAAYTATREYNFRQMQLKFLSTVSVNAETKTVEGAESANLKGLIDAGYSMELAVGIDGEVNVETGSGETYARPLKIAKIFDKDGVEIALSDARVAALIAGLTFEAAGYTLEARLTNINQLELGLAIDSDVMKHGFMIPTLPPLVIIKPALQDEEKVYPRIEALTTAYRVQMRNNAVTTLLNRRDTLKAYLGVGVPHPIESNQGLEGVGQYYVRPYYMEAEVDILKDLNNLTSAAKQTDIQGLLVSKINEMVYTADQLTGYTAALEAAFPGRTPKPHVAIGTDMRLPQYLQIPGDDRTVGIGYDYTIARISDLRMKDQIIMTFVLPNVDEPHPLQHGVLGLIPEYLVNFQMIRNQRIGNEIRLTPRYRYFNFLPIMLSITVKNLEEAIAARTAQANDVKVVNADEFGKGGEAPKP</sequence>
<protein>
    <submittedName>
        <fullName evidence="2">Major head protein</fullName>
    </submittedName>
</protein>